<evidence type="ECO:0000313" key="4">
    <source>
        <dbReference type="EMBL" id="KAL1130778.1"/>
    </source>
</evidence>
<dbReference type="Gene3D" id="3.80.10.10">
    <property type="entry name" value="Ribonuclease Inhibitor"/>
    <property type="match status" value="1"/>
</dbReference>
<evidence type="ECO:0000256" key="1">
    <source>
        <dbReference type="ARBA" id="ARBA00022468"/>
    </source>
</evidence>
<keyword evidence="5" id="KW-1185">Reference proteome</keyword>
<keyword evidence="3" id="KW-0677">Repeat</keyword>
<dbReference type="PANTHER" id="PTHR24113:SF12">
    <property type="entry name" value="RAN GTPASE-ACTIVATING PROTEIN 1"/>
    <property type="match status" value="1"/>
</dbReference>
<dbReference type="AlphaFoldDB" id="A0ABD0Z3V9"/>
<dbReference type="Pfam" id="PF13516">
    <property type="entry name" value="LRR_6"/>
    <property type="match status" value="3"/>
</dbReference>
<dbReference type="SUPFAM" id="SSF52047">
    <property type="entry name" value="RNI-like"/>
    <property type="match status" value="1"/>
</dbReference>
<dbReference type="SMART" id="SM00368">
    <property type="entry name" value="LRR_RI"/>
    <property type="match status" value="9"/>
</dbReference>
<dbReference type="Proteomes" id="UP001558652">
    <property type="component" value="Unassembled WGS sequence"/>
</dbReference>
<dbReference type="GO" id="GO:0005096">
    <property type="term" value="F:GTPase activator activity"/>
    <property type="evidence" value="ECO:0007669"/>
    <property type="project" value="UniProtKB-KW"/>
</dbReference>
<proteinExistence type="predicted"/>
<gene>
    <name evidence="4" type="ORF">AAG570_012019</name>
</gene>
<name>A0ABD0Z3V9_9HEMI</name>
<keyword evidence="2" id="KW-0433">Leucine-rich repeat</keyword>
<comment type="caution">
    <text evidence="4">The sequence shown here is derived from an EMBL/GenBank/DDBJ whole genome shotgun (WGS) entry which is preliminary data.</text>
</comment>
<dbReference type="InterPro" id="IPR001611">
    <property type="entry name" value="Leu-rich_rpt"/>
</dbReference>
<reference evidence="4 5" key="1">
    <citation type="submission" date="2024-07" db="EMBL/GenBank/DDBJ databases">
        <title>Chromosome-level genome assembly of the water stick insect Ranatra chinensis (Heteroptera: Nepidae).</title>
        <authorList>
            <person name="Liu X."/>
        </authorList>
    </citation>
    <scope>NUCLEOTIDE SEQUENCE [LARGE SCALE GENOMIC DNA]</scope>
    <source>
        <strain evidence="4">Cailab_2021Rc</strain>
        <tissue evidence="4">Muscle</tissue>
    </source>
</reference>
<evidence type="ECO:0000256" key="3">
    <source>
        <dbReference type="ARBA" id="ARBA00022737"/>
    </source>
</evidence>
<protein>
    <recommendedName>
        <fullName evidence="6">Ran GTPase-activating protein 1</fullName>
    </recommendedName>
</protein>
<evidence type="ECO:0008006" key="6">
    <source>
        <dbReference type="Google" id="ProtNLM"/>
    </source>
</evidence>
<dbReference type="PANTHER" id="PTHR24113">
    <property type="entry name" value="RAN GTPASE-ACTIVATING PROTEIN 1"/>
    <property type="match status" value="1"/>
</dbReference>
<organism evidence="4 5">
    <name type="scientific">Ranatra chinensis</name>
    <dbReference type="NCBI Taxonomy" id="642074"/>
    <lineage>
        <taxon>Eukaryota</taxon>
        <taxon>Metazoa</taxon>
        <taxon>Ecdysozoa</taxon>
        <taxon>Arthropoda</taxon>
        <taxon>Hexapoda</taxon>
        <taxon>Insecta</taxon>
        <taxon>Pterygota</taxon>
        <taxon>Neoptera</taxon>
        <taxon>Paraneoptera</taxon>
        <taxon>Hemiptera</taxon>
        <taxon>Heteroptera</taxon>
        <taxon>Panheteroptera</taxon>
        <taxon>Nepomorpha</taxon>
        <taxon>Nepidae</taxon>
        <taxon>Ranatrinae</taxon>
        <taxon>Ranatra</taxon>
    </lineage>
</organism>
<sequence>MYIVSALAKEVVDEINKCESLEFLNLEGNSLGVVAAEEISKALMTRSEFKRAIWKDMFTGRLKTEIPKALKFLGRALITANARLVVLDLSDNASGPIGVEGFKELLTSPTCYTLKELKLNNMGLGITGGKMLASALMECYNKSKEDGTPLCLRVFIAGRNRLENEGATALAAVFKALKSLEVVSIPQNGIYSAGVKALSSAFAENKNLRQIDLNDNTVSPKGAKDLAAILGELKSLNTLDLGDCLLKSEGVTCMADKLSTLPNLEVLNLSYNEIGAEAGLELVKGLANNSSLKKINLNGNQFGMQGCDSIKETMNSYGKTQILDSLR</sequence>
<accession>A0ABD0Z3V9</accession>
<dbReference type="InterPro" id="IPR032675">
    <property type="entry name" value="LRR_dom_sf"/>
</dbReference>
<keyword evidence="1" id="KW-0343">GTPase activation</keyword>
<evidence type="ECO:0000256" key="2">
    <source>
        <dbReference type="ARBA" id="ARBA00022614"/>
    </source>
</evidence>
<dbReference type="InterPro" id="IPR027038">
    <property type="entry name" value="RanGap"/>
</dbReference>
<dbReference type="EMBL" id="JBFDAA010000007">
    <property type="protein sequence ID" value="KAL1130778.1"/>
    <property type="molecule type" value="Genomic_DNA"/>
</dbReference>
<evidence type="ECO:0000313" key="5">
    <source>
        <dbReference type="Proteomes" id="UP001558652"/>
    </source>
</evidence>
<dbReference type="CDD" id="cd00116">
    <property type="entry name" value="LRR_RI"/>
    <property type="match status" value="1"/>
</dbReference>
<dbReference type="PROSITE" id="PS51450">
    <property type="entry name" value="LRR"/>
    <property type="match status" value="1"/>
</dbReference>